<dbReference type="AlphaFoldDB" id="A0A1D1VBR5"/>
<reference evidence="1 2" key="1">
    <citation type="journal article" date="2016" name="Nat. Commun.">
        <title>Extremotolerant tardigrade genome and improved radiotolerance of human cultured cells by tardigrade-unique protein.</title>
        <authorList>
            <person name="Hashimoto T."/>
            <person name="Horikawa D.D."/>
            <person name="Saito Y."/>
            <person name="Kuwahara H."/>
            <person name="Kozuka-Hata H."/>
            <person name="Shin-I T."/>
            <person name="Minakuchi Y."/>
            <person name="Ohishi K."/>
            <person name="Motoyama A."/>
            <person name="Aizu T."/>
            <person name="Enomoto A."/>
            <person name="Kondo K."/>
            <person name="Tanaka S."/>
            <person name="Hara Y."/>
            <person name="Koshikawa S."/>
            <person name="Sagara H."/>
            <person name="Miura T."/>
            <person name="Yokobori S."/>
            <person name="Miyagawa K."/>
            <person name="Suzuki Y."/>
            <person name="Kubo T."/>
            <person name="Oyama M."/>
            <person name="Kohara Y."/>
            <person name="Fujiyama A."/>
            <person name="Arakawa K."/>
            <person name="Katayama T."/>
            <person name="Toyoda A."/>
            <person name="Kunieda T."/>
        </authorList>
    </citation>
    <scope>NUCLEOTIDE SEQUENCE [LARGE SCALE GENOMIC DNA]</scope>
    <source>
        <strain evidence="1 2">YOKOZUNA-1</strain>
    </source>
</reference>
<accession>A0A1D1VBR5</accession>
<sequence>MLETIEIKKEPKRNQTAAVHYVRDEIAKALRDPKVGITAQARSSQLKVDEMLDAQDSLMNKPIRVVAKRSGS</sequence>
<keyword evidence="2" id="KW-1185">Reference proteome</keyword>
<dbReference type="Proteomes" id="UP000186922">
    <property type="component" value="Unassembled WGS sequence"/>
</dbReference>
<dbReference type="EMBL" id="BDGG01000004">
    <property type="protein sequence ID" value="GAU97187.1"/>
    <property type="molecule type" value="Genomic_DNA"/>
</dbReference>
<protein>
    <submittedName>
        <fullName evidence="1">Uncharacterized protein</fullName>
    </submittedName>
</protein>
<comment type="caution">
    <text evidence="1">The sequence shown here is derived from an EMBL/GenBank/DDBJ whole genome shotgun (WGS) entry which is preliminary data.</text>
</comment>
<gene>
    <name evidence="1" type="primary">RvY_08529-1</name>
    <name evidence="1" type="synonym">RvY_08529.1</name>
    <name evidence="1" type="ORF">RvY_08529</name>
</gene>
<name>A0A1D1VBR5_RAMVA</name>
<evidence type="ECO:0000313" key="2">
    <source>
        <dbReference type="Proteomes" id="UP000186922"/>
    </source>
</evidence>
<organism evidence="1 2">
    <name type="scientific">Ramazzottius varieornatus</name>
    <name type="common">Water bear</name>
    <name type="synonym">Tardigrade</name>
    <dbReference type="NCBI Taxonomy" id="947166"/>
    <lineage>
        <taxon>Eukaryota</taxon>
        <taxon>Metazoa</taxon>
        <taxon>Ecdysozoa</taxon>
        <taxon>Tardigrada</taxon>
        <taxon>Eutardigrada</taxon>
        <taxon>Parachela</taxon>
        <taxon>Hypsibioidea</taxon>
        <taxon>Ramazzottiidae</taxon>
        <taxon>Ramazzottius</taxon>
    </lineage>
</organism>
<evidence type="ECO:0000313" key="1">
    <source>
        <dbReference type="EMBL" id="GAU97187.1"/>
    </source>
</evidence>
<proteinExistence type="predicted"/>